<keyword evidence="8 12" id="KW-1133">Transmembrane helix</keyword>
<evidence type="ECO:0000256" key="11">
    <source>
        <dbReference type="SAM" id="MobiDB-lite"/>
    </source>
</evidence>
<protein>
    <recommendedName>
        <fullName evidence="15">Leucine-rich repeat-containing N-terminal plant-type domain-containing protein</fullName>
    </recommendedName>
</protein>
<dbReference type="InterPro" id="IPR032675">
    <property type="entry name" value="LRR_dom_sf"/>
</dbReference>
<dbReference type="OMA" id="SEMEYLY"/>
<dbReference type="EMBL" id="CM002291">
    <property type="protein sequence ID" value="ESW24062.1"/>
    <property type="molecule type" value="Genomic_DNA"/>
</dbReference>
<keyword evidence="5 12" id="KW-0812">Transmembrane</keyword>
<sequence length="908" mass="102767">MVSTWRDDENSRDCCKWKGIQCNHQIGHITILSLPGQFPYQYLKGAINITSLFALKNIQHLDLSHNFFLGSHIPQLIGSLTNLRYLSLSYSRFGGSIPIQLGNLTHLLYLDLSHNYNHGEIPYQLGRLTHLRYLNLSYNHLNGELPYQLANLSQLRYLDIGRNSFSGALPFQIGNLPFLHTLKLAGNFDVKPMDAKCLNLQELYLSHNNIVLSSPFHSNFPSLVILDLSYNNMTSLVSSIRDDSFLMSPISITNSSSPLVSLDLSLNILKSSSIFYWLFNSTTNLRMLELYGNLLEGPIPDGFGKVMNSLEILYLSSNNLQHEIPSFFGNMCTLKMLDLSENKLSGKISNFFQNSSWCNKHMLQDLELSDNQIIGMLPASIGLLSELESLYLDGNCLEGDVTESHLSNFSKLRYLVLSKNSLSLKIDPNWVPPFQIIYLELRSCKLDPTFPSWLQTQLPKWFWNNLQNMEMLNMSHNNLSGSIPNISVKLLNSTSIILNSNQFEGKIPSFLLQALELRLSNNKFSDFFSFICDQRNTPIAILDLSNNQLKGHLPDCWKSVDRLLCLDLSNNKLSGRIPVSMGSLVQLEALVLRNNNLTGELASTLKNCNNLFMLDVGENMLSGPIPSWLGEIMQQLIILIMRENHFSGNLPIQLCYLKHIQFMDLSRNIINTSDTRNRIYWMNNTYFESYGSLDIGSYTLNISLMWKGVEQGFENPELKLKSIDLSSNKLTGEIPKDIAYLVGLVSLNLSRNNLRGKIPSEIGNLSSLESLDLSRNHISRGIPFSLSQIDFLGKLDLSHNSLSRRIPSGRHIDTFDGSCFEGNNDLCGEQVNKSCPGDGDERREKVGEGEAMNGDEDSDWYEALYMSMGIGYFTGFWGLLGPILLSRSSRNAYLSFLNRFTDRIYEQY</sequence>
<dbReference type="OrthoDB" id="1706571at2759"/>
<evidence type="ECO:0000256" key="7">
    <source>
        <dbReference type="ARBA" id="ARBA00022737"/>
    </source>
</evidence>
<dbReference type="eggNOG" id="KOG0619">
    <property type="taxonomic scope" value="Eukaryota"/>
</dbReference>
<keyword evidence="4" id="KW-0433">Leucine-rich repeat</keyword>
<dbReference type="PANTHER" id="PTHR48065">
    <property type="entry name" value="OS10G0469600 PROTEIN"/>
    <property type="match status" value="1"/>
</dbReference>
<dbReference type="Gene3D" id="3.80.10.10">
    <property type="entry name" value="Ribonuclease Inhibitor"/>
    <property type="match status" value="6"/>
</dbReference>
<dbReference type="STRING" id="3885.V7C1K6"/>
<dbReference type="Pfam" id="PF13855">
    <property type="entry name" value="LRR_8"/>
    <property type="match status" value="1"/>
</dbReference>
<evidence type="ECO:0000256" key="3">
    <source>
        <dbReference type="ARBA" id="ARBA00022475"/>
    </source>
</evidence>
<proteinExistence type="predicted"/>
<evidence type="ECO:0000256" key="10">
    <source>
        <dbReference type="ARBA" id="ARBA00023180"/>
    </source>
</evidence>
<dbReference type="PRINTS" id="PR00019">
    <property type="entry name" value="LEURICHRPT"/>
</dbReference>
<feature type="transmembrane region" description="Helical" evidence="12">
    <location>
        <begin position="863"/>
        <end position="885"/>
    </location>
</feature>
<dbReference type="SMART" id="SM00365">
    <property type="entry name" value="LRR_SD22"/>
    <property type="match status" value="5"/>
</dbReference>
<dbReference type="SUPFAM" id="SSF52058">
    <property type="entry name" value="L domain-like"/>
    <property type="match status" value="3"/>
</dbReference>
<dbReference type="Gramene" id="ESW24062">
    <property type="protein sequence ID" value="ESW24062"/>
    <property type="gene ID" value="PHAVU_004G099300g"/>
</dbReference>
<dbReference type="InterPro" id="IPR001611">
    <property type="entry name" value="Leu-rich_rpt"/>
</dbReference>
<feature type="compositionally biased region" description="Basic and acidic residues" evidence="11">
    <location>
        <begin position="839"/>
        <end position="848"/>
    </location>
</feature>
<dbReference type="SMART" id="SM00369">
    <property type="entry name" value="LRR_TYP"/>
    <property type="match status" value="10"/>
</dbReference>
<keyword evidence="6" id="KW-0732">Signal</keyword>
<dbReference type="Proteomes" id="UP000000226">
    <property type="component" value="Chromosome 4"/>
</dbReference>
<comment type="subcellular location">
    <subcellularLocation>
        <location evidence="2">Cell membrane</location>
    </subcellularLocation>
    <subcellularLocation>
        <location evidence="1">Membrane</location>
        <topology evidence="1">Single-pass membrane protein</topology>
    </subcellularLocation>
</comment>
<evidence type="ECO:0008006" key="15">
    <source>
        <dbReference type="Google" id="ProtNLM"/>
    </source>
</evidence>
<evidence type="ECO:0000256" key="12">
    <source>
        <dbReference type="SAM" id="Phobius"/>
    </source>
</evidence>
<dbReference type="FunFam" id="3.80.10.10:FF:000233">
    <property type="entry name" value="Leucine-rich repeat receptor-like protein kinase TDR"/>
    <property type="match status" value="1"/>
</dbReference>
<keyword evidence="3" id="KW-1003">Cell membrane</keyword>
<evidence type="ECO:0000256" key="8">
    <source>
        <dbReference type="ARBA" id="ARBA00022989"/>
    </source>
</evidence>
<dbReference type="FunFam" id="3.80.10.10:FF:000299">
    <property type="entry name" value="Piriformospora indica-insensitive protein 2"/>
    <property type="match status" value="1"/>
</dbReference>
<organism evidence="13 14">
    <name type="scientific">Phaseolus vulgaris</name>
    <name type="common">Kidney bean</name>
    <name type="synonym">French bean</name>
    <dbReference type="NCBI Taxonomy" id="3885"/>
    <lineage>
        <taxon>Eukaryota</taxon>
        <taxon>Viridiplantae</taxon>
        <taxon>Streptophyta</taxon>
        <taxon>Embryophyta</taxon>
        <taxon>Tracheophyta</taxon>
        <taxon>Spermatophyta</taxon>
        <taxon>Magnoliopsida</taxon>
        <taxon>eudicotyledons</taxon>
        <taxon>Gunneridae</taxon>
        <taxon>Pentapetalae</taxon>
        <taxon>rosids</taxon>
        <taxon>fabids</taxon>
        <taxon>Fabales</taxon>
        <taxon>Fabaceae</taxon>
        <taxon>Papilionoideae</taxon>
        <taxon>50 kb inversion clade</taxon>
        <taxon>NPAAA clade</taxon>
        <taxon>indigoferoid/millettioid clade</taxon>
        <taxon>Phaseoleae</taxon>
        <taxon>Phaseolus</taxon>
    </lineage>
</organism>
<keyword evidence="10" id="KW-0325">Glycoprotein</keyword>
<dbReference type="GO" id="GO:0009791">
    <property type="term" value="P:post-embryonic development"/>
    <property type="evidence" value="ECO:0007669"/>
    <property type="project" value="UniProtKB-ARBA"/>
</dbReference>
<gene>
    <name evidence="13" type="ORF">PHAVU_004G099300g</name>
</gene>
<reference evidence="14" key="1">
    <citation type="journal article" date="2014" name="Nat. Genet.">
        <title>A reference genome for common bean and genome-wide analysis of dual domestications.</title>
        <authorList>
            <person name="Schmutz J."/>
            <person name="McClean P.E."/>
            <person name="Mamidi S."/>
            <person name="Wu G.A."/>
            <person name="Cannon S.B."/>
            <person name="Grimwood J."/>
            <person name="Jenkins J."/>
            <person name="Shu S."/>
            <person name="Song Q."/>
            <person name="Chavarro C."/>
            <person name="Torres-Torres M."/>
            <person name="Geffroy V."/>
            <person name="Moghaddam S.M."/>
            <person name="Gao D."/>
            <person name="Abernathy B."/>
            <person name="Barry K."/>
            <person name="Blair M."/>
            <person name="Brick M.A."/>
            <person name="Chovatia M."/>
            <person name="Gepts P."/>
            <person name="Goodstein D.M."/>
            <person name="Gonzales M."/>
            <person name="Hellsten U."/>
            <person name="Hyten D.L."/>
            <person name="Jia G."/>
            <person name="Kelly J.D."/>
            <person name="Kudrna D."/>
            <person name="Lee R."/>
            <person name="Richard M.M."/>
            <person name="Miklas P.N."/>
            <person name="Osorno J.M."/>
            <person name="Rodrigues J."/>
            <person name="Thareau V."/>
            <person name="Urrea C.A."/>
            <person name="Wang M."/>
            <person name="Yu Y."/>
            <person name="Zhang M."/>
            <person name="Wing R.A."/>
            <person name="Cregan P.B."/>
            <person name="Rokhsar D.S."/>
            <person name="Jackson S.A."/>
        </authorList>
    </citation>
    <scope>NUCLEOTIDE SEQUENCE [LARGE SCALE GENOMIC DNA]</scope>
    <source>
        <strain evidence="14">cv. G19833</strain>
    </source>
</reference>
<dbReference type="SMR" id="V7C1K6"/>
<evidence type="ECO:0000256" key="9">
    <source>
        <dbReference type="ARBA" id="ARBA00023136"/>
    </source>
</evidence>
<feature type="region of interest" description="Disordered" evidence="11">
    <location>
        <begin position="835"/>
        <end position="854"/>
    </location>
</feature>
<dbReference type="InterPro" id="IPR003591">
    <property type="entry name" value="Leu-rich_rpt_typical-subtyp"/>
</dbReference>
<evidence type="ECO:0000256" key="5">
    <source>
        <dbReference type="ARBA" id="ARBA00022692"/>
    </source>
</evidence>
<dbReference type="Pfam" id="PF00560">
    <property type="entry name" value="LRR_1"/>
    <property type="match status" value="13"/>
</dbReference>
<dbReference type="GO" id="GO:0005886">
    <property type="term" value="C:plasma membrane"/>
    <property type="evidence" value="ECO:0007669"/>
    <property type="project" value="UniProtKB-SubCell"/>
</dbReference>
<accession>V7C1K6</accession>
<evidence type="ECO:0000313" key="13">
    <source>
        <dbReference type="EMBL" id="ESW24062.1"/>
    </source>
</evidence>
<keyword evidence="7" id="KW-0677">Repeat</keyword>
<evidence type="ECO:0000313" key="14">
    <source>
        <dbReference type="Proteomes" id="UP000000226"/>
    </source>
</evidence>
<evidence type="ECO:0000256" key="4">
    <source>
        <dbReference type="ARBA" id="ARBA00022614"/>
    </source>
</evidence>
<evidence type="ECO:0000256" key="2">
    <source>
        <dbReference type="ARBA" id="ARBA00004236"/>
    </source>
</evidence>
<dbReference type="PANTHER" id="PTHR48065:SF18">
    <property type="entry name" value="LRR RECEPTOR-LIKE KINASE FAMILY PROTEIN"/>
    <property type="match status" value="1"/>
</dbReference>
<evidence type="ECO:0000256" key="6">
    <source>
        <dbReference type="ARBA" id="ARBA00022729"/>
    </source>
</evidence>
<keyword evidence="14" id="KW-1185">Reference proteome</keyword>
<evidence type="ECO:0000256" key="1">
    <source>
        <dbReference type="ARBA" id="ARBA00004167"/>
    </source>
</evidence>
<keyword evidence="9 12" id="KW-0472">Membrane</keyword>
<dbReference type="AlphaFoldDB" id="V7C1K6"/>
<name>V7C1K6_PHAVU</name>